<organism evidence="1 2">
    <name type="scientific">Teichococcus wenyumeiae</name>
    <dbReference type="NCBI Taxonomy" id="2478470"/>
    <lineage>
        <taxon>Bacteria</taxon>
        <taxon>Pseudomonadati</taxon>
        <taxon>Pseudomonadota</taxon>
        <taxon>Alphaproteobacteria</taxon>
        <taxon>Acetobacterales</taxon>
        <taxon>Roseomonadaceae</taxon>
        <taxon>Roseomonas</taxon>
    </lineage>
</organism>
<dbReference type="EMBL" id="RAQU01000087">
    <property type="protein sequence ID" value="RKK03420.1"/>
    <property type="molecule type" value="Genomic_DNA"/>
</dbReference>
<name>A0A3A9JBC7_9PROT</name>
<evidence type="ECO:0000313" key="1">
    <source>
        <dbReference type="EMBL" id="RKK03420.1"/>
    </source>
</evidence>
<dbReference type="AlphaFoldDB" id="A0A3A9JBC7"/>
<accession>A0A3A9JBC7</accession>
<reference evidence="1 2" key="1">
    <citation type="submission" date="2018-09" db="EMBL/GenBank/DDBJ databases">
        <title>Roseomonas sp. nov., isolated from feces of Tibetan antelopes in the Qinghai-Tibet plateau, China.</title>
        <authorList>
            <person name="Tian Z."/>
        </authorList>
    </citation>
    <scope>NUCLEOTIDE SEQUENCE [LARGE SCALE GENOMIC DNA]</scope>
    <source>
        <strain evidence="1 2">Z24</strain>
    </source>
</reference>
<dbReference type="InParanoid" id="A0A3A9JBC7"/>
<proteinExistence type="predicted"/>
<comment type="caution">
    <text evidence="1">The sequence shown here is derived from an EMBL/GenBank/DDBJ whole genome shotgun (WGS) entry which is preliminary data.</text>
</comment>
<dbReference type="Proteomes" id="UP000278036">
    <property type="component" value="Unassembled WGS sequence"/>
</dbReference>
<protein>
    <submittedName>
        <fullName evidence="1">Uncharacterized protein</fullName>
    </submittedName>
</protein>
<evidence type="ECO:0000313" key="2">
    <source>
        <dbReference type="Proteomes" id="UP000278036"/>
    </source>
</evidence>
<gene>
    <name evidence="1" type="ORF">D6Z83_14585</name>
</gene>
<sequence length="180" mass="19066">MLIFADMNQAGKADVVDEHSWPDTTVTLLSRPARLHHIMRHSSEDDGGLLDEVGASAEDRVLIVGGTTADLLCASVRRGCRSAIGVAKAPAHPEAAEVVVAPRVCSLEQAEEIAFCARKALLHGSHEGRLAMRLPGAGEARLGGLVARLKALGYVRVRLRHARGDALVVTGRFAALLPSV</sequence>